<sequence>MSRRSARPPVAAALLAAACLLAPPAVLAVWATHGIGDTGRYAATTAPLATDTGVREAIATAVTDDIMREIDVRPPLREPVHTYVHDAVRSFTGTDAFRSAWGTANLAAHDAVLRALREDGPRTAPVTLDLAPATRRLKERLVEDHVPFAERIPVAHTRITLLPADRLTAFRKGFHVLEFAGFWLPLATLACALAGIALAVSRRRAVIAVGLGTALGAALLALAVLVGRLLTLSGVPDDVPQPAAGAVYDALTETLRTVSSALLATGLAVAAAAWLTGHRTRRRTAPPQAPGAPAPLPAEPSAHTSV</sequence>
<gene>
    <name evidence="4" type="ORF">SAMN05216260_103333</name>
</gene>
<reference evidence="4 5" key="1">
    <citation type="submission" date="2016-10" db="EMBL/GenBank/DDBJ databases">
        <authorList>
            <person name="de Groot N.N."/>
        </authorList>
    </citation>
    <scope>NUCLEOTIDE SEQUENCE [LARGE SCALE GENOMIC DNA]</scope>
    <source>
        <strain evidence="4 5">CGMCC 4.1859</strain>
    </source>
</reference>
<keyword evidence="2" id="KW-1133">Transmembrane helix</keyword>
<keyword evidence="2" id="KW-0472">Membrane</keyword>
<keyword evidence="3" id="KW-0732">Signal</keyword>
<keyword evidence="2" id="KW-0812">Transmembrane</keyword>
<evidence type="ECO:0000256" key="3">
    <source>
        <dbReference type="SAM" id="SignalP"/>
    </source>
</evidence>
<dbReference type="AlphaFoldDB" id="A0A1G7FDL3"/>
<dbReference type="EMBL" id="FNAX01000003">
    <property type="protein sequence ID" value="SDE74002.1"/>
    <property type="molecule type" value="Genomic_DNA"/>
</dbReference>
<evidence type="ECO:0000313" key="5">
    <source>
        <dbReference type="Proteomes" id="UP000198614"/>
    </source>
</evidence>
<proteinExistence type="predicted"/>
<feature type="signal peptide" evidence="3">
    <location>
        <begin position="1"/>
        <end position="28"/>
    </location>
</feature>
<organism evidence="4 5">
    <name type="scientific">Streptomyces griseoaurantiacus</name>
    <dbReference type="NCBI Taxonomy" id="68213"/>
    <lineage>
        <taxon>Bacteria</taxon>
        <taxon>Bacillati</taxon>
        <taxon>Actinomycetota</taxon>
        <taxon>Actinomycetes</taxon>
        <taxon>Kitasatosporales</taxon>
        <taxon>Streptomycetaceae</taxon>
        <taxon>Streptomyces</taxon>
        <taxon>Streptomyces aurantiacus group</taxon>
    </lineage>
</organism>
<evidence type="ECO:0000256" key="1">
    <source>
        <dbReference type="SAM" id="MobiDB-lite"/>
    </source>
</evidence>
<name>A0A1G7FDL3_9ACTN</name>
<evidence type="ECO:0000313" key="4">
    <source>
        <dbReference type="EMBL" id="SDE74002.1"/>
    </source>
</evidence>
<evidence type="ECO:0000256" key="2">
    <source>
        <dbReference type="SAM" id="Phobius"/>
    </source>
</evidence>
<protein>
    <recommendedName>
        <fullName evidence="6">Integral membrane protein</fullName>
    </recommendedName>
</protein>
<feature type="chain" id="PRO_5011545940" description="Integral membrane protein" evidence="3">
    <location>
        <begin position="29"/>
        <end position="306"/>
    </location>
</feature>
<dbReference type="OrthoDB" id="4350291at2"/>
<accession>A0A1G7FDL3</accession>
<feature type="transmembrane region" description="Helical" evidence="2">
    <location>
        <begin position="257"/>
        <end position="275"/>
    </location>
</feature>
<feature type="transmembrane region" description="Helical" evidence="2">
    <location>
        <begin position="180"/>
        <end position="200"/>
    </location>
</feature>
<dbReference type="PROSITE" id="PS51257">
    <property type="entry name" value="PROKAR_LIPOPROTEIN"/>
    <property type="match status" value="1"/>
</dbReference>
<dbReference type="Proteomes" id="UP000198614">
    <property type="component" value="Unassembled WGS sequence"/>
</dbReference>
<feature type="region of interest" description="Disordered" evidence="1">
    <location>
        <begin position="280"/>
        <end position="306"/>
    </location>
</feature>
<feature type="compositionally biased region" description="Pro residues" evidence="1">
    <location>
        <begin position="287"/>
        <end position="298"/>
    </location>
</feature>
<evidence type="ECO:0008006" key="6">
    <source>
        <dbReference type="Google" id="ProtNLM"/>
    </source>
</evidence>
<feature type="transmembrane region" description="Helical" evidence="2">
    <location>
        <begin position="207"/>
        <end position="230"/>
    </location>
</feature>